<dbReference type="AlphaFoldDB" id="A0A292GSM6"/>
<protein>
    <submittedName>
        <fullName evidence="2">Uncharacterized protein</fullName>
    </submittedName>
</protein>
<feature type="compositionally biased region" description="Basic and acidic residues" evidence="1">
    <location>
        <begin position="56"/>
        <end position="66"/>
    </location>
</feature>
<feature type="compositionally biased region" description="Basic and acidic residues" evidence="1">
    <location>
        <begin position="74"/>
        <end position="83"/>
    </location>
</feature>
<name>A0A292GSM6_9HYPH</name>
<evidence type="ECO:0000256" key="1">
    <source>
        <dbReference type="SAM" id="MobiDB-lite"/>
    </source>
</evidence>
<dbReference type="EMBL" id="LC171369">
    <property type="protein sequence ID" value="BBA74526.1"/>
    <property type="molecule type" value="Genomic_DNA"/>
</dbReference>
<reference evidence="2" key="1">
    <citation type="submission" date="2016-07" db="EMBL/GenBank/DDBJ databases">
        <title>Genomics reveals synergistic degradation of pyrene by five bacteria in a mangrove sediment-derived bacterial consortium.</title>
        <authorList>
            <person name="Wanapaisan P."/>
            <person name="Vejarano F."/>
            <person name="Chakraborty J."/>
            <person name="Shintani M."/>
            <person name="Muangchinda C."/>
            <person name="Laothamteep N."/>
            <person name="Suzuki-Minakuchi C."/>
            <person name="Inoue K."/>
            <person name="Nojiri H."/>
            <person name="Pinyakong O."/>
        </authorList>
    </citation>
    <scope>NUCLEOTIDE SEQUENCE</scope>
    <source>
        <strain evidence="2">PW1</strain>
    </source>
</reference>
<organism evidence="2">
    <name type="scientific">Ochrobactrum sp. PW1</name>
    <dbReference type="NCBI Taxonomy" id="1882222"/>
    <lineage>
        <taxon>Bacteria</taxon>
        <taxon>Pseudomonadati</taxon>
        <taxon>Pseudomonadota</taxon>
        <taxon>Alphaproteobacteria</taxon>
        <taxon>Hyphomicrobiales</taxon>
        <taxon>Brucellaceae</taxon>
        <taxon>Brucella/Ochrobactrum group</taxon>
        <taxon>Ochrobactrum</taxon>
    </lineage>
</organism>
<accession>A0A292GSM6</accession>
<sequence>MSLTRTFCDERVRAATLAADQSSLDNVRERELRSAAAWQAMSDRIRKLEATRSAKERAQLEARENLEVAQSDQATRETRTSAN</sequence>
<proteinExistence type="predicted"/>
<feature type="region of interest" description="Disordered" evidence="1">
    <location>
        <begin position="56"/>
        <end position="83"/>
    </location>
</feature>
<evidence type="ECO:0000313" key="2">
    <source>
        <dbReference type="EMBL" id="BBA74526.1"/>
    </source>
</evidence>